<dbReference type="Pfam" id="PF01925">
    <property type="entry name" value="TauE"/>
    <property type="match status" value="1"/>
</dbReference>
<comment type="subcellular location">
    <subcellularLocation>
        <location evidence="5">Cell membrane</location>
        <topology evidence="5">Multi-pass membrane protein</topology>
    </subcellularLocation>
    <subcellularLocation>
        <location evidence="1">Membrane</location>
        <topology evidence="1">Multi-pass membrane protein</topology>
    </subcellularLocation>
</comment>
<gene>
    <name evidence="6" type="ORF">DFR49_4102</name>
</gene>
<evidence type="ECO:0000313" key="6">
    <source>
        <dbReference type="EMBL" id="RIA36813.1"/>
    </source>
</evidence>
<organism evidence="6 7">
    <name type="scientific">Hephaestia caeni</name>
    <dbReference type="NCBI Taxonomy" id="645617"/>
    <lineage>
        <taxon>Bacteria</taxon>
        <taxon>Pseudomonadati</taxon>
        <taxon>Pseudomonadota</taxon>
        <taxon>Alphaproteobacteria</taxon>
        <taxon>Sphingomonadales</taxon>
        <taxon>Sphingomonadaceae</taxon>
        <taxon>Hephaestia</taxon>
    </lineage>
</organism>
<feature type="transmembrane region" description="Helical" evidence="5">
    <location>
        <begin position="242"/>
        <end position="265"/>
    </location>
</feature>
<keyword evidence="2 5" id="KW-0812">Transmembrane</keyword>
<feature type="transmembrane region" description="Helical" evidence="5">
    <location>
        <begin position="103"/>
        <end position="121"/>
    </location>
</feature>
<feature type="transmembrane region" description="Helical" evidence="5">
    <location>
        <begin position="78"/>
        <end position="96"/>
    </location>
</feature>
<dbReference type="GO" id="GO:0005886">
    <property type="term" value="C:plasma membrane"/>
    <property type="evidence" value="ECO:0007669"/>
    <property type="project" value="UniProtKB-SubCell"/>
</dbReference>
<dbReference type="PANTHER" id="PTHR43701:SF2">
    <property type="entry name" value="MEMBRANE TRANSPORTER PROTEIN YJNA-RELATED"/>
    <property type="match status" value="1"/>
</dbReference>
<keyword evidence="4 5" id="KW-0472">Membrane</keyword>
<dbReference type="AlphaFoldDB" id="A0A397NMI3"/>
<feature type="transmembrane region" description="Helical" evidence="5">
    <location>
        <begin position="209"/>
        <end position="230"/>
    </location>
</feature>
<dbReference type="PANTHER" id="PTHR43701">
    <property type="entry name" value="MEMBRANE TRANSPORTER PROTEIN MJ0441-RELATED"/>
    <property type="match status" value="1"/>
</dbReference>
<dbReference type="InterPro" id="IPR002781">
    <property type="entry name" value="TM_pro_TauE-like"/>
</dbReference>
<feature type="transmembrane region" description="Helical" evidence="5">
    <location>
        <begin position="179"/>
        <end position="203"/>
    </location>
</feature>
<reference evidence="6 7" key="1">
    <citation type="submission" date="2018-08" db="EMBL/GenBank/DDBJ databases">
        <title>Genomic Encyclopedia of Type Strains, Phase IV (KMG-IV): sequencing the most valuable type-strain genomes for metagenomic binning, comparative biology and taxonomic classification.</title>
        <authorList>
            <person name="Goeker M."/>
        </authorList>
    </citation>
    <scope>NUCLEOTIDE SEQUENCE [LARGE SCALE GENOMIC DNA]</scope>
    <source>
        <strain evidence="6 7">DSM 25527</strain>
    </source>
</reference>
<dbReference type="InterPro" id="IPR051598">
    <property type="entry name" value="TSUP/Inactive_protease-like"/>
</dbReference>
<dbReference type="RefSeq" id="WP_012114880.1">
    <property type="nucleotide sequence ID" value="NZ_QXDC01000005.1"/>
</dbReference>
<evidence type="ECO:0000256" key="4">
    <source>
        <dbReference type="ARBA" id="ARBA00023136"/>
    </source>
</evidence>
<keyword evidence="5" id="KW-1003">Cell membrane</keyword>
<dbReference type="EMBL" id="QXDC01000005">
    <property type="protein sequence ID" value="RIA36813.1"/>
    <property type="molecule type" value="Genomic_DNA"/>
</dbReference>
<dbReference type="OrthoDB" id="9151526at2"/>
<evidence type="ECO:0000256" key="2">
    <source>
        <dbReference type="ARBA" id="ARBA00022692"/>
    </source>
</evidence>
<evidence type="ECO:0000256" key="1">
    <source>
        <dbReference type="ARBA" id="ARBA00004141"/>
    </source>
</evidence>
<accession>A0A397NMI3</accession>
<keyword evidence="7" id="KW-1185">Reference proteome</keyword>
<evidence type="ECO:0000256" key="5">
    <source>
        <dbReference type="RuleBase" id="RU363041"/>
    </source>
</evidence>
<keyword evidence="3 5" id="KW-1133">Transmembrane helix</keyword>
<sequence>MPDLITSLLATGSGGIVGLVLGLVGGGGSILAVPLLVYVVGVASPHVAIGTSAVAVSASALGNLFPHWRAGNVKWRCAAVFAAAGVLGAFAGAAVAKAVDGQKLLALFGVVMVVIGAVMLRRREGRGNPDVRLSSETARELLPLLLGIGFTVGVFSGFFGIGGGFLIVPGLMLATRMPLAFAIGTSLVGVAAFGAATAASYALSGLVDWWLSGLFVLGGLVGGLVGTALGKVVASRKQMLGTLFAGLVIVVGLYIIARGLLALTATQP</sequence>
<proteinExistence type="inferred from homology"/>
<protein>
    <recommendedName>
        <fullName evidence="5">Probable membrane transporter protein</fullName>
    </recommendedName>
</protein>
<name>A0A397NMI3_9SPHN</name>
<dbReference type="Proteomes" id="UP000266568">
    <property type="component" value="Unassembled WGS sequence"/>
</dbReference>
<evidence type="ECO:0000313" key="7">
    <source>
        <dbReference type="Proteomes" id="UP000266568"/>
    </source>
</evidence>
<feature type="transmembrane region" description="Helical" evidence="5">
    <location>
        <begin position="141"/>
        <end position="167"/>
    </location>
</feature>
<comment type="similarity">
    <text evidence="5">Belongs to the 4-toluene sulfonate uptake permease (TSUP) (TC 2.A.102) family.</text>
</comment>
<comment type="caution">
    <text evidence="6">The sequence shown here is derived from an EMBL/GenBank/DDBJ whole genome shotgun (WGS) entry which is preliminary data.</text>
</comment>
<evidence type="ECO:0000256" key="3">
    <source>
        <dbReference type="ARBA" id="ARBA00022989"/>
    </source>
</evidence>